<evidence type="ECO:0000256" key="2">
    <source>
        <dbReference type="ARBA" id="ARBA00022490"/>
    </source>
</evidence>
<dbReference type="EMBL" id="JALJOQ010000116">
    <property type="protein sequence ID" value="KAK9796326.1"/>
    <property type="molecule type" value="Genomic_DNA"/>
</dbReference>
<dbReference type="AlphaFoldDB" id="A0AAW1NVK9"/>
<dbReference type="PANTHER" id="PTHR11991">
    <property type="entry name" value="TRANSLATIONALLY CONTROLLED TUMOR PROTEIN-RELATED"/>
    <property type="match status" value="1"/>
</dbReference>
<dbReference type="InterPro" id="IPR034737">
    <property type="entry name" value="TCTP"/>
</dbReference>
<comment type="similarity">
    <text evidence="3">Belongs to the TCTP family.</text>
</comment>
<organism evidence="5 6">
    <name type="scientific">Symbiochloris irregularis</name>
    <dbReference type="NCBI Taxonomy" id="706552"/>
    <lineage>
        <taxon>Eukaryota</taxon>
        <taxon>Viridiplantae</taxon>
        <taxon>Chlorophyta</taxon>
        <taxon>core chlorophytes</taxon>
        <taxon>Trebouxiophyceae</taxon>
        <taxon>Trebouxiales</taxon>
        <taxon>Trebouxiaceae</taxon>
        <taxon>Symbiochloris</taxon>
    </lineage>
</organism>
<keyword evidence="2" id="KW-0963">Cytoplasm</keyword>
<keyword evidence="6" id="KW-1185">Reference proteome</keyword>
<evidence type="ECO:0000313" key="6">
    <source>
        <dbReference type="Proteomes" id="UP001465755"/>
    </source>
</evidence>
<reference evidence="5 6" key="1">
    <citation type="journal article" date="2024" name="Nat. Commun.">
        <title>Phylogenomics reveals the evolutionary origins of lichenization in chlorophyte algae.</title>
        <authorList>
            <person name="Puginier C."/>
            <person name="Libourel C."/>
            <person name="Otte J."/>
            <person name="Skaloud P."/>
            <person name="Haon M."/>
            <person name="Grisel S."/>
            <person name="Petersen M."/>
            <person name="Berrin J.G."/>
            <person name="Delaux P.M."/>
            <person name="Dal Grande F."/>
            <person name="Keller J."/>
        </authorList>
    </citation>
    <scope>NUCLEOTIDE SEQUENCE [LARGE SCALE GENOMIC DNA]</scope>
    <source>
        <strain evidence="5 6">SAG 2036</strain>
    </source>
</reference>
<evidence type="ECO:0000313" key="5">
    <source>
        <dbReference type="EMBL" id="KAK9796326.1"/>
    </source>
</evidence>
<dbReference type="FunFam" id="2.170.150.10:FF:000003">
    <property type="entry name" value="Translationally-controlled tumor protein homolog"/>
    <property type="match status" value="1"/>
</dbReference>
<dbReference type="GO" id="GO:0005737">
    <property type="term" value="C:cytoplasm"/>
    <property type="evidence" value="ECO:0007669"/>
    <property type="project" value="UniProtKB-SubCell"/>
</dbReference>
<evidence type="ECO:0000256" key="1">
    <source>
        <dbReference type="ARBA" id="ARBA00004496"/>
    </source>
</evidence>
<accession>A0AAW1NVK9</accession>
<dbReference type="GO" id="GO:0005509">
    <property type="term" value="F:calcium ion binding"/>
    <property type="evidence" value="ECO:0007669"/>
    <property type="project" value="TreeGrafter"/>
</dbReference>
<dbReference type="PRINTS" id="PR01653">
    <property type="entry name" value="TCTPROTEIN"/>
</dbReference>
<comment type="subcellular location">
    <subcellularLocation>
        <location evidence="1">Cytoplasm</location>
    </subcellularLocation>
</comment>
<dbReference type="InterPro" id="IPR018105">
    <property type="entry name" value="Translational_control_tumour_p"/>
</dbReference>
<dbReference type="PANTHER" id="PTHR11991:SF0">
    <property type="entry name" value="TRANSLATIONALLY-CONTROLLED TUMOR PROTEIN"/>
    <property type="match status" value="1"/>
</dbReference>
<feature type="domain" description="TCTP" evidence="4">
    <location>
        <begin position="1"/>
        <end position="166"/>
    </location>
</feature>
<comment type="caution">
    <text evidence="5">The sequence shown here is derived from an EMBL/GenBank/DDBJ whole genome shotgun (WGS) entry which is preliminary data.</text>
</comment>
<dbReference type="PROSITE" id="PS51797">
    <property type="entry name" value="TCTP_3"/>
    <property type="match status" value="1"/>
</dbReference>
<dbReference type="GO" id="GO:0032502">
    <property type="term" value="P:developmental process"/>
    <property type="evidence" value="ECO:0007669"/>
    <property type="project" value="UniProtKB-ARBA"/>
</dbReference>
<gene>
    <name evidence="5" type="ORF">WJX73_005328</name>
</gene>
<dbReference type="InterPro" id="IPR011057">
    <property type="entry name" value="Mss4-like_sf"/>
</dbReference>
<evidence type="ECO:0000256" key="3">
    <source>
        <dbReference type="PROSITE-ProRule" id="PRU01133"/>
    </source>
</evidence>
<evidence type="ECO:0000259" key="4">
    <source>
        <dbReference type="PROSITE" id="PS51797"/>
    </source>
</evidence>
<dbReference type="SUPFAM" id="SSF51316">
    <property type="entry name" value="Mss4-like"/>
    <property type="match status" value="1"/>
</dbReference>
<dbReference type="Gene3D" id="2.170.150.10">
    <property type="entry name" value="Metal Binding Protein, Guanine Nucleotide Exchange Factor, Chain A"/>
    <property type="match status" value="1"/>
</dbReference>
<dbReference type="Proteomes" id="UP001465755">
    <property type="component" value="Unassembled WGS sequence"/>
</dbReference>
<proteinExistence type="inferred from homology"/>
<sequence length="166" mass="18733">MIIFKDVISGDELLSDSFEMKEVQDGFFYEVDGKWVVRGDTEVDIGANPSAEEADEGVEASSRKVVDLIDGFGLNEQPGYDKKLFMGYVKPWLGKVVEKLPEDQATEFKTKAQPAIKYLISKIKDLQFFTGESMDPDATLVYAYYKEGASEPTFLYPKYAMTEMKC</sequence>
<dbReference type="InterPro" id="IPR011323">
    <property type="entry name" value="Mss4/transl-control_tumour"/>
</dbReference>
<name>A0AAW1NVK9_9CHLO</name>
<protein>
    <recommendedName>
        <fullName evidence="4">TCTP domain-containing protein</fullName>
    </recommendedName>
</protein>
<dbReference type="PROSITE" id="PS01003">
    <property type="entry name" value="TCTP_2"/>
    <property type="match status" value="1"/>
</dbReference>
<dbReference type="PROSITE" id="PS01002">
    <property type="entry name" value="TCTP_1"/>
    <property type="match status" value="1"/>
</dbReference>
<dbReference type="Pfam" id="PF00838">
    <property type="entry name" value="TCTP"/>
    <property type="match status" value="1"/>
</dbReference>
<dbReference type="InterPro" id="IPR018103">
    <property type="entry name" value="Translation_control_tumour_CS"/>
</dbReference>